<feature type="compositionally biased region" description="Basic and acidic residues" evidence="1">
    <location>
        <begin position="34"/>
        <end position="44"/>
    </location>
</feature>
<protein>
    <submittedName>
        <fullName evidence="2">Uncharacterized protein</fullName>
    </submittedName>
</protein>
<dbReference type="AlphaFoldDB" id="A0A8S9KGK8"/>
<proteinExistence type="predicted"/>
<feature type="compositionally biased region" description="Polar residues" evidence="1">
    <location>
        <begin position="45"/>
        <end position="54"/>
    </location>
</feature>
<name>A0A8S9KGK8_BRACR</name>
<sequence length="129" mass="14570">MSHVPSTACIQDSGLVTVVEEPTGAHQTPMKKSPTHDDTARNRDSTQQSQLTSNRSRKRSSDLIDRIYKQNNPHPCSENQRDPNMKIDLLLNPKADHHLEPLNNRLTTKPEGQVAPRIVSPLERRTFLS</sequence>
<feature type="compositionally biased region" description="Polar residues" evidence="1">
    <location>
        <begin position="1"/>
        <end position="10"/>
    </location>
</feature>
<accession>A0A8S9KGK8</accession>
<dbReference type="EMBL" id="QGKY02000164">
    <property type="protein sequence ID" value="KAF2593192.1"/>
    <property type="molecule type" value="Genomic_DNA"/>
</dbReference>
<reference evidence="2" key="1">
    <citation type="submission" date="2019-12" db="EMBL/GenBank/DDBJ databases">
        <title>Genome sequencing and annotation of Brassica cretica.</title>
        <authorList>
            <person name="Studholme D.J."/>
            <person name="Sarris P.F."/>
        </authorList>
    </citation>
    <scope>NUCLEOTIDE SEQUENCE</scope>
    <source>
        <strain evidence="2">PFS-102/07</strain>
        <tissue evidence="2">Leaf</tissue>
    </source>
</reference>
<comment type="caution">
    <text evidence="2">The sequence shown here is derived from an EMBL/GenBank/DDBJ whole genome shotgun (WGS) entry which is preliminary data.</text>
</comment>
<feature type="region of interest" description="Disordered" evidence="1">
    <location>
        <begin position="1"/>
        <end position="62"/>
    </location>
</feature>
<evidence type="ECO:0000256" key="1">
    <source>
        <dbReference type="SAM" id="MobiDB-lite"/>
    </source>
</evidence>
<organism evidence="2">
    <name type="scientific">Brassica cretica</name>
    <name type="common">Mustard</name>
    <dbReference type="NCBI Taxonomy" id="69181"/>
    <lineage>
        <taxon>Eukaryota</taxon>
        <taxon>Viridiplantae</taxon>
        <taxon>Streptophyta</taxon>
        <taxon>Embryophyta</taxon>
        <taxon>Tracheophyta</taxon>
        <taxon>Spermatophyta</taxon>
        <taxon>Magnoliopsida</taxon>
        <taxon>eudicotyledons</taxon>
        <taxon>Gunneridae</taxon>
        <taxon>Pentapetalae</taxon>
        <taxon>rosids</taxon>
        <taxon>malvids</taxon>
        <taxon>Brassicales</taxon>
        <taxon>Brassicaceae</taxon>
        <taxon>Brassiceae</taxon>
        <taxon>Brassica</taxon>
    </lineage>
</organism>
<gene>
    <name evidence="2" type="ORF">F2Q70_00044443</name>
</gene>
<evidence type="ECO:0000313" key="2">
    <source>
        <dbReference type="EMBL" id="KAF2593192.1"/>
    </source>
</evidence>